<dbReference type="RefSeq" id="WP_119702159.1">
    <property type="nucleotide sequence ID" value="NZ_QJSA01000026.1"/>
</dbReference>
<evidence type="ECO:0008006" key="3">
    <source>
        <dbReference type="Google" id="ProtNLM"/>
    </source>
</evidence>
<dbReference type="Proteomes" id="UP000265745">
    <property type="component" value="Unassembled WGS sequence"/>
</dbReference>
<dbReference type="OrthoDB" id="2052851at2"/>
<sequence>MATYTVEQLIRDGPQYAMAMLLRCLSAGEPFVTYGAIGDELQYQLKVGKIFPTQIGHVAGSLMDRILEIEPAAPLINVLITRPDGVPGAGAGGYLADRYGERRYRNWENVSTKEKLEVVARERQKVFKYPKWGEINQKLFGHNAESKLRIIKGSEVDGRSINGMSHGGPAESDEHKKLKEWVASNPLKVGLAKSFGKGTVEAPLLSGDTIDVLFSDGNDHVVVEVKSCRSNDDDLRRGIYQCVKYRAVKEAEHAPNKVNVRALLVGERKLNAILMSRARSLKVKYLCVAVNTVG</sequence>
<proteinExistence type="predicted"/>
<name>A0A396RT79_9PSED</name>
<comment type="caution">
    <text evidence="1">The sequence shown here is derived from an EMBL/GenBank/DDBJ whole genome shotgun (WGS) entry which is preliminary data.</text>
</comment>
<evidence type="ECO:0000313" key="1">
    <source>
        <dbReference type="EMBL" id="RHW19549.1"/>
    </source>
</evidence>
<gene>
    <name evidence="1" type="ORF">C2846_18150</name>
</gene>
<reference evidence="1 2" key="1">
    <citation type="submission" date="2018-06" db="EMBL/GenBank/DDBJ databases">
        <title>Pseudomonas jilinensis sp. nov., isolated from the production water of Jilin Oilfield in China.</title>
        <authorList>
            <person name="Wang J."/>
        </authorList>
    </citation>
    <scope>NUCLEOTIDE SEQUENCE [LARGE SCALE GENOMIC DNA]</scope>
    <source>
        <strain evidence="1 2">JS15-10A1</strain>
    </source>
</reference>
<accession>A0A396RT79</accession>
<protein>
    <recommendedName>
        <fullName evidence="3">DUF91 domain-containing protein</fullName>
    </recommendedName>
</protein>
<evidence type="ECO:0000313" key="2">
    <source>
        <dbReference type="Proteomes" id="UP000265745"/>
    </source>
</evidence>
<organism evidence="1 2">
    <name type="scientific">Pseudomonas jilinensis</name>
    <dbReference type="NCBI Taxonomy" id="2078689"/>
    <lineage>
        <taxon>Bacteria</taxon>
        <taxon>Pseudomonadati</taxon>
        <taxon>Pseudomonadota</taxon>
        <taxon>Gammaproteobacteria</taxon>
        <taxon>Pseudomonadales</taxon>
        <taxon>Pseudomonadaceae</taxon>
        <taxon>Pseudomonas</taxon>
    </lineage>
</organism>
<dbReference type="EMBL" id="QJSA01000026">
    <property type="protein sequence ID" value="RHW19549.1"/>
    <property type="molecule type" value="Genomic_DNA"/>
</dbReference>
<keyword evidence="2" id="KW-1185">Reference proteome</keyword>
<dbReference type="AlphaFoldDB" id="A0A396RT79"/>